<evidence type="ECO:0000313" key="1">
    <source>
        <dbReference type="EMBL" id="SFC57048.1"/>
    </source>
</evidence>
<dbReference type="SUPFAM" id="SSF82171">
    <property type="entry name" value="DPP6 N-terminal domain-like"/>
    <property type="match status" value="1"/>
</dbReference>
<dbReference type="Proteomes" id="UP000199263">
    <property type="component" value="Unassembled WGS sequence"/>
</dbReference>
<organism evidence="1 2">
    <name type="scientific">Clostridium uliginosum</name>
    <dbReference type="NCBI Taxonomy" id="119641"/>
    <lineage>
        <taxon>Bacteria</taxon>
        <taxon>Bacillati</taxon>
        <taxon>Bacillota</taxon>
        <taxon>Clostridia</taxon>
        <taxon>Eubacteriales</taxon>
        <taxon>Clostridiaceae</taxon>
        <taxon>Clostridium</taxon>
    </lineage>
</organism>
<name>A0A1I1KE78_9CLOT</name>
<dbReference type="RefSeq" id="WP_090089448.1">
    <property type="nucleotide sequence ID" value="NZ_FOMG01000005.1"/>
</dbReference>
<accession>A0A1I1KE78</accession>
<sequence>MNMFKKIIAWAMLSLVLQFAGLFVLDSFVFKHSSDFKMTKVEADKEDTKNIKATIPNDAEEVKISYDGKYLTYYENKVLYIEDTKTGTKTEVTTEKSGEILYYKWLPDRNRIIIAEKIQKDGTDKIQIITHDAKNGYESFVNEVCQYQKNMEVKKITVSVLTGVYYVDIYRGAMKDTIYRIDINHTISKVSLQSNVLGNIEVIPHADRLVYQDELNNTFYLTSPNKKLSFKSDKKLTLLGIDNEDTIYIGEITSDKISKITYGTVDQDISAWKSVDLTQVINKNDLFFNSKSEILINDNLQGMVKNLTTGKEVSYDGKLVEIKENFVATVSEGKLQYTSLIKK</sequence>
<proteinExistence type="predicted"/>
<dbReference type="STRING" id="119641.SAMN05421842_105109"/>
<evidence type="ECO:0000313" key="2">
    <source>
        <dbReference type="Proteomes" id="UP000199263"/>
    </source>
</evidence>
<protein>
    <recommendedName>
        <fullName evidence="3">Dipeptidyl peptidase IV (DPP IV) N-terminal region</fullName>
    </recommendedName>
</protein>
<dbReference type="AlphaFoldDB" id="A0A1I1KE78"/>
<dbReference type="OrthoDB" id="1630871at2"/>
<gene>
    <name evidence="1" type="ORF">SAMN05421842_105109</name>
</gene>
<keyword evidence="2" id="KW-1185">Reference proteome</keyword>
<dbReference type="EMBL" id="FOMG01000005">
    <property type="protein sequence ID" value="SFC57048.1"/>
    <property type="molecule type" value="Genomic_DNA"/>
</dbReference>
<evidence type="ECO:0008006" key="3">
    <source>
        <dbReference type="Google" id="ProtNLM"/>
    </source>
</evidence>
<reference evidence="1 2" key="1">
    <citation type="submission" date="2016-10" db="EMBL/GenBank/DDBJ databases">
        <authorList>
            <person name="de Groot N.N."/>
        </authorList>
    </citation>
    <scope>NUCLEOTIDE SEQUENCE [LARGE SCALE GENOMIC DNA]</scope>
    <source>
        <strain evidence="1 2">DSM 12992</strain>
    </source>
</reference>